<evidence type="ECO:0000313" key="7">
    <source>
        <dbReference type="EMBL" id="MBK1783561.1"/>
    </source>
</evidence>
<keyword evidence="8" id="KW-1185">Reference proteome</keyword>
<evidence type="ECO:0000256" key="3">
    <source>
        <dbReference type="ARBA" id="ARBA00023027"/>
    </source>
</evidence>
<dbReference type="InterPro" id="IPR002204">
    <property type="entry name" value="3-OH-isobutyrate_DH-rel_CS"/>
</dbReference>
<dbReference type="Proteomes" id="UP000635245">
    <property type="component" value="Unassembled WGS sequence"/>
</dbReference>
<dbReference type="SUPFAM" id="SSF51735">
    <property type="entry name" value="NAD(P)-binding Rossmann-fold domains"/>
    <property type="match status" value="1"/>
</dbReference>
<dbReference type="GO" id="GO:0016491">
    <property type="term" value="F:oxidoreductase activity"/>
    <property type="evidence" value="ECO:0007669"/>
    <property type="project" value="UniProtKB-KW"/>
</dbReference>
<feature type="active site" evidence="4">
    <location>
        <position position="172"/>
    </location>
</feature>
<gene>
    <name evidence="7" type="ORF">JHE00_04420</name>
</gene>
<keyword evidence="3" id="KW-0520">NAD</keyword>
<evidence type="ECO:0000313" key="8">
    <source>
        <dbReference type="Proteomes" id="UP000635245"/>
    </source>
</evidence>
<dbReference type="GO" id="GO:0016054">
    <property type="term" value="P:organic acid catabolic process"/>
    <property type="evidence" value="ECO:0007669"/>
    <property type="project" value="UniProtKB-ARBA"/>
</dbReference>
<dbReference type="PIRSF" id="PIRSF000103">
    <property type="entry name" value="HIBADH"/>
    <property type="match status" value="1"/>
</dbReference>
<evidence type="ECO:0000259" key="5">
    <source>
        <dbReference type="Pfam" id="PF03446"/>
    </source>
</evidence>
<proteinExistence type="inferred from homology"/>
<dbReference type="PANTHER" id="PTHR43060:SF15">
    <property type="entry name" value="3-HYDROXYISOBUTYRATE DEHYDROGENASE-LIKE 1, MITOCHONDRIAL-RELATED"/>
    <property type="match status" value="1"/>
</dbReference>
<dbReference type="InterPro" id="IPR008927">
    <property type="entry name" value="6-PGluconate_DH-like_C_sf"/>
</dbReference>
<dbReference type="InterPro" id="IPR036291">
    <property type="entry name" value="NAD(P)-bd_dom_sf"/>
</dbReference>
<dbReference type="InterPro" id="IPR006115">
    <property type="entry name" value="6PGDH_NADP-bd"/>
</dbReference>
<dbReference type="EMBL" id="JAENJH010000001">
    <property type="protein sequence ID" value="MBK1783561.1"/>
    <property type="molecule type" value="Genomic_DNA"/>
</dbReference>
<dbReference type="RefSeq" id="WP_200314971.1">
    <property type="nucleotide sequence ID" value="NZ_JAENJH010000001.1"/>
</dbReference>
<accession>A0A934QMY4</accession>
<dbReference type="InterPro" id="IPR013328">
    <property type="entry name" value="6PGD_dom2"/>
</dbReference>
<dbReference type="PROSITE" id="PS00895">
    <property type="entry name" value="3_HYDROXYISOBUT_DH"/>
    <property type="match status" value="1"/>
</dbReference>
<evidence type="ECO:0000256" key="2">
    <source>
        <dbReference type="ARBA" id="ARBA00023002"/>
    </source>
</evidence>
<evidence type="ECO:0000259" key="6">
    <source>
        <dbReference type="Pfam" id="PF14833"/>
    </source>
</evidence>
<dbReference type="Gene3D" id="3.40.50.720">
    <property type="entry name" value="NAD(P)-binding Rossmann-like Domain"/>
    <property type="match status" value="1"/>
</dbReference>
<reference evidence="7" key="1">
    <citation type="submission" date="2020-12" db="EMBL/GenBank/DDBJ databases">
        <title>Prauserella sp. ASG 168, a novel actinomycete isolated from cave rock.</title>
        <authorList>
            <person name="Suriyachadkun C."/>
        </authorList>
    </citation>
    <scope>NUCLEOTIDE SEQUENCE</scope>
    <source>
        <strain evidence="7">ASG 168</strain>
    </source>
</reference>
<sequence>MSDVIAFLGLGVMGTPMAHNIARAGLTVEVYDVLAEARDRAEAEGLTVTGDVRGLLARADVVVTMLPNTGHVEEVVHGQGGTIANARPGTVHIDMSSISPVATKELGAASLAAGLGYVDAPVSGGVKGAREGALSVMAGGSDEHLDRVAPVLDAMAATVTRMGPIGAGQATKVCNQVAVAINIQAVCEAFALGRSLGVDLGKLREALLGGATASWVLDNLGPQMIAGDDSAGFRIALQVKDLRLGLEAAGANNVPLPAASGVLDLYLEAMAHGEDSHGNQALSRVYERLTNQEIAERQERVT</sequence>
<dbReference type="Gene3D" id="1.10.1040.10">
    <property type="entry name" value="N-(1-d-carboxylethyl)-l-norvaline Dehydrogenase, domain 2"/>
    <property type="match status" value="1"/>
</dbReference>
<dbReference type="Pfam" id="PF14833">
    <property type="entry name" value="NAD_binding_11"/>
    <property type="match status" value="1"/>
</dbReference>
<name>A0A934QMY4_9PSEU</name>
<keyword evidence="2" id="KW-0560">Oxidoreductase</keyword>
<comment type="similarity">
    <text evidence="1">Belongs to the HIBADH-related family.</text>
</comment>
<feature type="domain" description="6-phosphogluconate dehydrogenase NADP-binding" evidence="5">
    <location>
        <begin position="5"/>
        <end position="163"/>
    </location>
</feature>
<feature type="domain" description="3-hydroxyisobutyrate dehydrogenase-like NAD-binding" evidence="6">
    <location>
        <begin position="166"/>
        <end position="286"/>
    </location>
</feature>
<dbReference type="GO" id="GO:0051287">
    <property type="term" value="F:NAD binding"/>
    <property type="evidence" value="ECO:0007669"/>
    <property type="project" value="InterPro"/>
</dbReference>
<comment type="caution">
    <text evidence="7">The sequence shown here is derived from an EMBL/GenBank/DDBJ whole genome shotgun (WGS) entry which is preliminary data.</text>
</comment>
<organism evidence="7 8">
    <name type="scientific">Prauserella cavernicola</name>
    <dbReference type="NCBI Taxonomy" id="2800127"/>
    <lineage>
        <taxon>Bacteria</taxon>
        <taxon>Bacillati</taxon>
        <taxon>Actinomycetota</taxon>
        <taxon>Actinomycetes</taxon>
        <taxon>Pseudonocardiales</taxon>
        <taxon>Pseudonocardiaceae</taxon>
        <taxon>Prauserella</taxon>
    </lineage>
</organism>
<dbReference type="AlphaFoldDB" id="A0A934QMY4"/>
<dbReference type="InterPro" id="IPR015815">
    <property type="entry name" value="HIBADH-related"/>
</dbReference>
<dbReference type="PANTHER" id="PTHR43060">
    <property type="entry name" value="3-HYDROXYISOBUTYRATE DEHYDROGENASE-LIKE 1, MITOCHONDRIAL-RELATED"/>
    <property type="match status" value="1"/>
</dbReference>
<dbReference type="SUPFAM" id="SSF48179">
    <property type="entry name" value="6-phosphogluconate dehydrogenase C-terminal domain-like"/>
    <property type="match status" value="1"/>
</dbReference>
<dbReference type="InterPro" id="IPR029154">
    <property type="entry name" value="HIBADH-like_NADP-bd"/>
</dbReference>
<evidence type="ECO:0000256" key="4">
    <source>
        <dbReference type="PIRSR" id="PIRSR000103-1"/>
    </source>
</evidence>
<protein>
    <submittedName>
        <fullName evidence="7">NAD(P)-dependent oxidoreductase</fullName>
    </submittedName>
</protein>
<dbReference type="GO" id="GO:0050661">
    <property type="term" value="F:NADP binding"/>
    <property type="evidence" value="ECO:0007669"/>
    <property type="project" value="InterPro"/>
</dbReference>
<dbReference type="Pfam" id="PF03446">
    <property type="entry name" value="NAD_binding_2"/>
    <property type="match status" value="1"/>
</dbReference>
<evidence type="ECO:0000256" key="1">
    <source>
        <dbReference type="ARBA" id="ARBA00009080"/>
    </source>
</evidence>